<keyword evidence="4" id="KW-1185">Reference proteome</keyword>
<evidence type="ECO:0000313" key="3">
    <source>
        <dbReference type="EMBL" id="KAI5421516.1"/>
    </source>
</evidence>
<reference evidence="3 4" key="1">
    <citation type="journal article" date="2022" name="Nat. Genet.">
        <title>Improved pea reference genome and pan-genome highlight genomic features and evolutionary characteristics.</title>
        <authorList>
            <person name="Yang T."/>
            <person name="Liu R."/>
            <person name="Luo Y."/>
            <person name="Hu S."/>
            <person name="Wang D."/>
            <person name="Wang C."/>
            <person name="Pandey M.K."/>
            <person name="Ge S."/>
            <person name="Xu Q."/>
            <person name="Li N."/>
            <person name="Li G."/>
            <person name="Huang Y."/>
            <person name="Saxena R.K."/>
            <person name="Ji Y."/>
            <person name="Li M."/>
            <person name="Yan X."/>
            <person name="He Y."/>
            <person name="Liu Y."/>
            <person name="Wang X."/>
            <person name="Xiang C."/>
            <person name="Varshney R.K."/>
            <person name="Ding H."/>
            <person name="Gao S."/>
            <person name="Zong X."/>
        </authorList>
    </citation>
    <scope>NUCLEOTIDE SEQUENCE [LARGE SCALE GENOMIC DNA]</scope>
    <source>
        <strain evidence="3 4">cv. Zhongwan 6</strain>
    </source>
</reference>
<dbReference type="Proteomes" id="UP001058974">
    <property type="component" value="Chromosome 4"/>
</dbReference>
<feature type="non-terminal residue" evidence="3">
    <location>
        <position position="190"/>
    </location>
</feature>
<evidence type="ECO:0000313" key="4">
    <source>
        <dbReference type="Proteomes" id="UP001058974"/>
    </source>
</evidence>
<dbReference type="EMBL" id="JAMSHJ010000004">
    <property type="protein sequence ID" value="KAI5421516.1"/>
    <property type="molecule type" value="Genomic_DNA"/>
</dbReference>
<dbReference type="GO" id="GO:0009395">
    <property type="term" value="P:phospholipid catabolic process"/>
    <property type="evidence" value="ECO:0007669"/>
    <property type="project" value="TreeGrafter"/>
</dbReference>
<feature type="non-terminal residue" evidence="3">
    <location>
        <position position="1"/>
    </location>
</feature>
<dbReference type="Gene3D" id="3.30.870.10">
    <property type="entry name" value="Endonuclease Chain A"/>
    <property type="match status" value="1"/>
</dbReference>
<dbReference type="InterPro" id="IPR015679">
    <property type="entry name" value="PLipase_D_fam"/>
</dbReference>
<sequence length="190" mass="21460">HQGVREGPDYIGVPGTYFPLRKGGTVTLYQDVHVPDGCLPNVMLDHGMQYAHEKCWVDIFNAISQAKHLVYITGLSVWHKFRLLRDAGHSHGLHFTLGDLLKSKSQEGVRVLLLVWDDLTSRTILGFGTDGIMATHDVETRRFFKNSSVQVLLFPRIDGKRYSWAGLKDVAPRFTHHQNTVIVDADMILP</sequence>
<dbReference type="SUPFAM" id="SSF56024">
    <property type="entry name" value="Phospholipase D/nuclease"/>
    <property type="match status" value="1"/>
</dbReference>
<keyword evidence="2" id="KW-0443">Lipid metabolism</keyword>
<dbReference type="GO" id="GO:0004630">
    <property type="term" value="F:phospholipase D activity"/>
    <property type="evidence" value="ECO:0007669"/>
    <property type="project" value="TreeGrafter"/>
</dbReference>
<proteinExistence type="predicted"/>
<dbReference type="Gramene" id="Psat04G0508000-T2">
    <property type="protein sequence ID" value="KAI5421516.1"/>
    <property type="gene ID" value="KIW84_045080"/>
</dbReference>
<name>A0A9D4XMW8_PEA</name>
<dbReference type="AlphaFoldDB" id="A0A9D4XMW8"/>
<accession>A0A9D4XMW8</accession>
<keyword evidence="1" id="KW-0677">Repeat</keyword>
<dbReference type="PANTHER" id="PTHR18896:SF124">
    <property type="entry name" value="PHOSPHOLIPASE D"/>
    <property type="match status" value="1"/>
</dbReference>
<gene>
    <name evidence="3" type="ORF">KIW84_045080</name>
</gene>
<dbReference type="PANTHER" id="PTHR18896">
    <property type="entry name" value="PHOSPHOLIPASE D"/>
    <property type="match status" value="1"/>
</dbReference>
<evidence type="ECO:0000256" key="2">
    <source>
        <dbReference type="ARBA" id="ARBA00023098"/>
    </source>
</evidence>
<protein>
    <submittedName>
        <fullName evidence="3">Phospholipase D beta 1, variant 2</fullName>
    </submittedName>
</protein>
<evidence type="ECO:0000256" key="1">
    <source>
        <dbReference type="ARBA" id="ARBA00022737"/>
    </source>
</evidence>
<comment type="caution">
    <text evidence="3">The sequence shown here is derived from an EMBL/GenBank/DDBJ whole genome shotgun (WGS) entry which is preliminary data.</text>
</comment>
<organism evidence="3 4">
    <name type="scientific">Pisum sativum</name>
    <name type="common">Garden pea</name>
    <name type="synonym">Lathyrus oleraceus</name>
    <dbReference type="NCBI Taxonomy" id="3888"/>
    <lineage>
        <taxon>Eukaryota</taxon>
        <taxon>Viridiplantae</taxon>
        <taxon>Streptophyta</taxon>
        <taxon>Embryophyta</taxon>
        <taxon>Tracheophyta</taxon>
        <taxon>Spermatophyta</taxon>
        <taxon>Magnoliopsida</taxon>
        <taxon>eudicotyledons</taxon>
        <taxon>Gunneridae</taxon>
        <taxon>Pentapetalae</taxon>
        <taxon>rosids</taxon>
        <taxon>fabids</taxon>
        <taxon>Fabales</taxon>
        <taxon>Fabaceae</taxon>
        <taxon>Papilionoideae</taxon>
        <taxon>50 kb inversion clade</taxon>
        <taxon>NPAAA clade</taxon>
        <taxon>Hologalegina</taxon>
        <taxon>IRL clade</taxon>
        <taxon>Fabeae</taxon>
        <taxon>Lathyrus</taxon>
    </lineage>
</organism>
<dbReference type="GO" id="GO:0005886">
    <property type="term" value="C:plasma membrane"/>
    <property type="evidence" value="ECO:0007669"/>
    <property type="project" value="TreeGrafter"/>
</dbReference>